<dbReference type="EMBL" id="CM009307">
    <property type="protein sequence ID" value="RQP03052.1"/>
    <property type="molecule type" value="Genomic_DNA"/>
</dbReference>
<dbReference type="AlphaFoldDB" id="A0A3N7HAH3"/>
<dbReference type="Proteomes" id="UP000006729">
    <property type="component" value="Chromosome 18"/>
</dbReference>
<evidence type="ECO:0000313" key="1">
    <source>
        <dbReference type="EMBL" id="RQP03052.1"/>
    </source>
</evidence>
<reference evidence="1 2" key="1">
    <citation type="journal article" date="2006" name="Science">
        <title>The genome of black cottonwood, Populus trichocarpa (Torr. &amp; Gray).</title>
        <authorList>
            <person name="Tuskan G.A."/>
            <person name="Difazio S."/>
            <person name="Jansson S."/>
            <person name="Bohlmann J."/>
            <person name="Grigoriev I."/>
            <person name="Hellsten U."/>
            <person name="Putnam N."/>
            <person name="Ralph S."/>
            <person name="Rombauts S."/>
            <person name="Salamov A."/>
            <person name="Schein J."/>
            <person name="Sterck L."/>
            <person name="Aerts A."/>
            <person name="Bhalerao R.R."/>
            <person name="Bhalerao R.P."/>
            <person name="Blaudez D."/>
            <person name="Boerjan W."/>
            <person name="Brun A."/>
            <person name="Brunner A."/>
            <person name="Busov V."/>
            <person name="Campbell M."/>
            <person name="Carlson J."/>
            <person name="Chalot M."/>
            <person name="Chapman J."/>
            <person name="Chen G.L."/>
            <person name="Cooper D."/>
            <person name="Coutinho P.M."/>
            <person name="Couturier J."/>
            <person name="Covert S."/>
            <person name="Cronk Q."/>
            <person name="Cunningham R."/>
            <person name="Davis J."/>
            <person name="Degroeve S."/>
            <person name="Dejardin A."/>
            <person name="Depamphilis C."/>
            <person name="Detter J."/>
            <person name="Dirks B."/>
            <person name="Dubchak I."/>
            <person name="Duplessis S."/>
            <person name="Ehlting J."/>
            <person name="Ellis B."/>
            <person name="Gendler K."/>
            <person name="Goodstein D."/>
            <person name="Gribskov M."/>
            <person name="Grimwood J."/>
            <person name="Groover A."/>
            <person name="Gunter L."/>
            <person name="Hamberger B."/>
            <person name="Heinze B."/>
            <person name="Helariutta Y."/>
            <person name="Henrissat B."/>
            <person name="Holligan D."/>
            <person name="Holt R."/>
            <person name="Huang W."/>
            <person name="Islam-Faridi N."/>
            <person name="Jones S."/>
            <person name="Jones-Rhoades M."/>
            <person name="Jorgensen R."/>
            <person name="Joshi C."/>
            <person name="Kangasjarvi J."/>
            <person name="Karlsson J."/>
            <person name="Kelleher C."/>
            <person name="Kirkpatrick R."/>
            <person name="Kirst M."/>
            <person name="Kohler A."/>
            <person name="Kalluri U."/>
            <person name="Larimer F."/>
            <person name="Leebens-Mack J."/>
            <person name="Leple J.C."/>
            <person name="Locascio P."/>
            <person name="Lou Y."/>
            <person name="Lucas S."/>
            <person name="Martin F."/>
            <person name="Montanini B."/>
            <person name="Napoli C."/>
            <person name="Nelson D.R."/>
            <person name="Nelson C."/>
            <person name="Nieminen K."/>
            <person name="Nilsson O."/>
            <person name="Pereda V."/>
            <person name="Peter G."/>
            <person name="Philippe R."/>
            <person name="Pilate G."/>
            <person name="Poliakov A."/>
            <person name="Razumovskaya J."/>
            <person name="Richardson P."/>
            <person name="Rinaldi C."/>
            <person name="Ritland K."/>
            <person name="Rouze P."/>
            <person name="Ryaboy D."/>
            <person name="Schmutz J."/>
            <person name="Schrader J."/>
            <person name="Segerman B."/>
            <person name="Shin H."/>
            <person name="Siddiqui A."/>
            <person name="Sterky F."/>
            <person name="Terry A."/>
            <person name="Tsai C.J."/>
            <person name="Uberbacher E."/>
            <person name="Unneberg P."/>
            <person name="Vahala J."/>
            <person name="Wall K."/>
            <person name="Wessler S."/>
            <person name="Yang G."/>
            <person name="Yin T."/>
            <person name="Douglas C."/>
            <person name="Marra M."/>
            <person name="Sandberg G."/>
            <person name="Van de Peer Y."/>
            <person name="Rokhsar D."/>
        </authorList>
    </citation>
    <scope>NUCLEOTIDE SEQUENCE [LARGE SCALE GENOMIC DNA]</scope>
    <source>
        <strain evidence="2">cv. Nisqually</strain>
    </source>
</reference>
<name>A0A3N7HAH3_POPTR</name>
<evidence type="ECO:0000313" key="2">
    <source>
        <dbReference type="Proteomes" id="UP000006729"/>
    </source>
</evidence>
<keyword evidence="2" id="KW-1185">Reference proteome</keyword>
<sequence>MLCFYPKGVWRKNELLYCKSKLPLVTTQMTLHPRYSLGEKMPSVAVGKELPAAIPLQDESSKSIFTSQEIGQWKICT</sequence>
<proteinExistence type="predicted"/>
<accession>A0A3N7HAH3</accession>
<protein>
    <submittedName>
        <fullName evidence="1">Uncharacterized protein</fullName>
    </submittedName>
</protein>
<gene>
    <name evidence="1" type="ORF">POPTR_018G120950</name>
</gene>
<dbReference type="InParanoid" id="A0A3N7HAH3"/>
<organism evidence="1 2">
    <name type="scientific">Populus trichocarpa</name>
    <name type="common">Western balsam poplar</name>
    <name type="synonym">Populus balsamifera subsp. trichocarpa</name>
    <dbReference type="NCBI Taxonomy" id="3694"/>
    <lineage>
        <taxon>Eukaryota</taxon>
        <taxon>Viridiplantae</taxon>
        <taxon>Streptophyta</taxon>
        <taxon>Embryophyta</taxon>
        <taxon>Tracheophyta</taxon>
        <taxon>Spermatophyta</taxon>
        <taxon>Magnoliopsida</taxon>
        <taxon>eudicotyledons</taxon>
        <taxon>Gunneridae</taxon>
        <taxon>Pentapetalae</taxon>
        <taxon>rosids</taxon>
        <taxon>fabids</taxon>
        <taxon>Malpighiales</taxon>
        <taxon>Salicaceae</taxon>
        <taxon>Saliceae</taxon>
        <taxon>Populus</taxon>
    </lineage>
</organism>